<dbReference type="EMBL" id="JAGKQM010000011">
    <property type="protein sequence ID" value="KAH0903972.1"/>
    <property type="molecule type" value="Genomic_DNA"/>
</dbReference>
<comment type="caution">
    <text evidence="2">The sequence shown here is derived from an EMBL/GenBank/DDBJ whole genome shotgun (WGS) entry which is preliminary data.</text>
</comment>
<keyword evidence="3" id="KW-1185">Reference proteome</keyword>
<dbReference type="Proteomes" id="UP000824890">
    <property type="component" value="Unassembled WGS sequence"/>
</dbReference>
<evidence type="ECO:0000313" key="3">
    <source>
        <dbReference type="Proteomes" id="UP000824890"/>
    </source>
</evidence>
<proteinExistence type="predicted"/>
<gene>
    <name evidence="2" type="ORF">HID58_043475</name>
</gene>
<feature type="region of interest" description="Disordered" evidence="1">
    <location>
        <begin position="31"/>
        <end position="62"/>
    </location>
</feature>
<sequence length="62" mass="7024">MARRCQVPCLLQHLGHLNVDEDLCPLTSTRSGDWGTRRRIGKTNLKSSREEEEEEGGGRSTR</sequence>
<evidence type="ECO:0000256" key="1">
    <source>
        <dbReference type="SAM" id="MobiDB-lite"/>
    </source>
</evidence>
<reference evidence="2 3" key="1">
    <citation type="submission" date="2021-05" db="EMBL/GenBank/DDBJ databases">
        <title>Genome Assembly of Synthetic Allotetraploid Brassica napus Reveals Homoeologous Exchanges between Subgenomes.</title>
        <authorList>
            <person name="Davis J.T."/>
        </authorList>
    </citation>
    <scope>NUCLEOTIDE SEQUENCE [LARGE SCALE GENOMIC DNA]</scope>
    <source>
        <strain evidence="3">cv. Da-Ae</strain>
        <tissue evidence="2">Seedling</tissue>
    </source>
</reference>
<organism evidence="2 3">
    <name type="scientific">Brassica napus</name>
    <name type="common">Rape</name>
    <dbReference type="NCBI Taxonomy" id="3708"/>
    <lineage>
        <taxon>Eukaryota</taxon>
        <taxon>Viridiplantae</taxon>
        <taxon>Streptophyta</taxon>
        <taxon>Embryophyta</taxon>
        <taxon>Tracheophyta</taxon>
        <taxon>Spermatophyta</taxon>
        <taxon>Magnoliopsida</taxon>
        <taxon>eudicotyledons</taxon>
        <taxon>Gunneridae</taxon>
        <taxon>Pentapetalae</taxon>
        <taxon>rosids</taxon>
        <taxon>malvids</taxon>
        <taxon>Brassicales</taxon>
        <taxon>Brassicaceae</taxon>
        <taxon>Brassiceae</taxon>
        <taxon>Brassica</taxon>
    </lineage>
</organism>
<accession>A0ABQ8BGL6</accession>
<evidence type="ECO:0000313" key="2">
    <source>
        <dbReference type="EMBL" id="KAH0903972.1"/>
    </source>
</evidence>
<protein>
    <submittedName>
        <fullName evidence="2">Uncharacterized protein</fullName>
    </submittedName>
</protein>
<name>A0ABQ8BGL6_BRANA</name>